<sequence length="67" mass="7299">MAAQSDPPFSSTVSSVIDAFTKRLEDHKTLPSASLTALRQALTEHKLDADSLREAIFTPAEQNDDPD</sequence>
<proteinExistence type="predicted"/>
<dbReference type="KEGG" id="barh:WN72_09140"/>
<dbReference type="RefSeq" id="WP_143130818.1">
    <property type="nucleotide sequence ID" value="NZ_CP030050.1"/>
</dbReference>
<accession>A0AAE7NN87</accession>
<name>A0AAE7NN87_9BRAD</name>
<reference evidence="1 2" key="1">
    <citation type="submission" date="2018-06" db="EMBL/GenBank/DDBJ databases">
        <title>Comparative genomics of Bradyrhizobium nodulating Arachidis hypogaea.</title>
        <authorList>
            <person name="Li Y."/>
        </authorList>
    </citation>
    <scope>NUCLEOTIDE SEQUENCE [LARGE SCALE GENOMIC DNA]</scope>
    <source>
        <strain evidence="1 2">CCBAU 051107</strain>
    </source>
</reference>
<evidence type="ECO:0000313" key="1">
    <source>
        <dbReference type="EMBL" id="QOZ66525.1"/>
    </source>
</evidence>
<gene>
    <name evidence="1" type="ORF">WN72_09140</name>
</gene>
<dbReference type="EMBL" id="CP030050">
    <property type="protein sequence ID" value="QOZ66525.1"/>
    <property type="molecule type" value="Genomic_DNA"/>
</dbReference>
<evidence type="ECO:0000313" key="2">
    <source>
        <dbReference type="Proteomes" id="UP000594015"/>
    </source>
</evidence>
<dbReference type="Proteomes" id="UP000594015">
    <property type="component" value="Chromosome"/>
</dbReference>
<dbReference type="AlphaFoldDB" id="A0AAE7NN87"/>
<organism evidence="1 2">
    <name type="scientific">Bradyrhizobium arachidis</name>
    <dbReference type="NCBI Taxonomy" id="858423"/>
    <lineage>
        <taxon>Bacteria</taxon>
        <taxon>Pseudomonadati</taxon>
        <taxon>Pseudomonadota</taxon>
        <taxon>Alphaproteobacteria</taxon>
        <taxon>Hyphomicrobiales</taxon>
        <taxon>Nitrobacteraceae</taxon>
        <taxon>Bradyrhizobium</taxon>
    </lineage>
</organism>
<protein>
    <submittedName>
        <fullName evidence="1">Uncharacterized protein</fullName>
    </submittedName>
</protein>